<name>A0A9P5XDR8_9AGAR</name>
<reference evidence="1" key="1">
    <citation type="submission" date="2020-11" db="EMBL/GenBank/DDBJ databases">
        <authorList>
            <consortium name="DOE Joint Genome Institute"/>
            <person name="Ahrendt S."/>
            <person name="Riley R."/>
            <person name="Andreopoulos W."/>
            <person name="Labutti K."/>
            <person name="Pangilinan J."/>
            <person name="Ruiz-Duenas F.J."/>
            <person name="Barrasa J.M."/>
            <person name="Sanchez-Garcia M."/>
            <person name="Camarero S."/>
            <person name="Miyauchi S."/>
            <person name="Serrano A."/>
            <person name="Linde D."/>
            <person name="Babiker R."/>
            <person name="Drula E."/>
            <person name="Ayuso-Fernandez I."/>
            <person name="Pacheco R."/>
            <person name="Padilla G."/>
            <person name="Ferreira P."/>
            <person name="Barriuso J."/>
            <person name="Kellner H."/>
            <person name="Castanera R."/>
            <person name="Alfaro M."/>
            <person name="Ramirez L."/>
            <person name="Pisabarro A.G."/>
            <person name="Kuo A."/>
            <person name="Tritt A."/>
            <person name="Lipzen A."/>
            <person name="He G."/>
            <person name="Yan M."/>
            <person name="Ng V."/>
            <person name="Cullen D."/>
            <person name="Martin F."/>
            <person name="Rosso M.-N."/>
            <person name="Henrissat B."/>
            <person name="Hibbett D."/>
            <person name="Martinez A.T."/>
            <person name="Grigoriev I.V."/>
        </authorList>
    </citation>
    <scope>NUCLEOTIDE SEQUENCE</scope>
    <source>
        <strain evidence="1">MF-IS2</strain>
    </source>
</reference>
<proteinExistence type="predicted"/>
<accession>A0A9P5XDR8</accession>
<gene>
    <name evidence="1" type="ORF">P691DRAFT_637823</name>
</gene>
<keyword evidence="2" id="KW-1185">Reference proteome</keyword>
<dbReference type="OrthoDB" id="3227343at2759"/>
<evidence type="ECO:0000313" key="1">
    <source>
        <dbReference type="EMBL" id="KAF9447436.1"/>
    </source>
</evidence>
<sequence length="76" mass="8588">PGVKIFVQRMKDTVMSAHDAIINARVKQTHLANKKWHEAPFTTGDLVYLSTKNLSILKGRARKLAPKFIGLFKVLE</sequence>
<dbReference type="EMBL" id="MU151199">
    <property type="protein sequence ID" value="KAF9447436.1"/>
    <property type="molecule type" value="Genomic_DNA"/>
</dbReference>
<comment type="caution">
    <text evidence="1">The sequence shown here is derived from an EMBL/GenBank/DDBJ whole genome shotgun (WGS) entry which is preliminary data.</text>
</comment>
<feature type="non-terminal residue" evidence="1">
    <location>
        <position position="76"/>
    </location>
</feature>
<evidence type="ECO:0000313" key="2">
    <source>
        <dbReference type="Proteomes" id="UP000807342"/>
    </source>
</evidence>
<dbReference type="Proteomes" id="UP000807342">
    <property type="component" value="Unassembled WGS sequence"/>
</dbReference>
<dbReference type="AlphaFoldDB" id="A0A9P5XDR8"/>
<protein>
    <submittedName>
        <fullName evidence="1">Uncharacterized protein</fullName>
    </submittedName>
</protein>
<organism evidence="1 2">
    <name type="scientific">Macrolepiota fuliginosa MF-IS2</name>
    <dbReference type="NCBI Taxonomy" id="1400762"/>
    <lineage>
        <taxon>Eukaryota</taxon>
        <taxon>Fungi</taxon>
        <taxon>Dikarya</taxon>
        <taxon>Basidiomycota</taxon>
        <taxon>Agaricomycotina</taxon>
        <taxon>Agaricomycetes</taxon>
        <taxon>Agaricomycetidae</taxon>
        <taxon>Agaricales</taxon>
        <taxon>Agaricineae</taxon>
        <taxon>Agaricaceae</taxon>
        <taxon>Macrolepiota</taxon>
    </lineage>
</organism>
<feature type="non-terminal residue" evidence="1">
    <location>
        <position position="1"/>
    </location>
</feature>